<dbReference type="InterPro" id="IPR017441">
    <property type="entry name" value="Protein_kinase_ATP_BS"/>
</dbReference>
<protein>
    <recommendedName>
        <fullName evidence="1">non-specific serine/threonine protein kinase</fullName>
        <ecNumber evidence="1">2.7.11.1</ecNumber>
    </recommendedName>
</protein>
<organism evidence="12 13">
    <name type="scientific">Moorena producens (strain JHB)</name>
    <dbReference type="NCBI Taxonomy" id="1454205"/>
    <lineage>
        <taxon>Bacteria</taxon>
        <taxon>Bacillati</taxon>
        <taxon>Cyanobacteriota</taxon>
        <taxon>Cyanophyceae</taxon>
        <taxon>Coleofasciculales</taxon>
        <taxon>Coleofasciculaceae</taxon>
        <taxon>Moorena</taxon>
    </lineage>
</organism>
<dbReference type="GO" id="GO:0004674">
    <property type="term" value="F:protein serine/threonine kinase activity"/>
    <property type="evidence" value="ECO:0007669"/>
    <property type="project" value="UniProtKB-KW"/>
</dbReference>
<accession>A0A1D9G1C2</accession>
<evidence type="ECO:0000256" key="2">
    <source>
        <dbReference type="ARBA" id="ARBA00022527"/>
    </source>
</evidence>
<feature type="region of interest" description="Disordered" evidence="10">
    <location>
        <begin position="305"/>
        <end position="351"/>
    </location>
</feature>
<evidence type="ECO:0000256" key="10">
    <source>
        <dbReference type="SAM" id="MobiDB-lite"/>
    </source>
</evidence>
<evidence type="ECO:0000256" key="1">
    <source>
        <dbReference type="ARBA" id="ARBA00012513"/>
    </source>
</evidence>
<dbReference type="SMART" id="SM00220">
    <property type="entry name" value="S_TKc"/>
    <property type="match status" value="1"/>
</dbReference>
<feature type="binding site" evidence="9">
    <location>
        <position position="62"/>
    </location>
    <ligand>
        <name>ATP</name>
        <dbReference type="ChEBI" id="CHEBI:30616"/>
    </ligand>
</feature>
<dbReference type="PANTHER" id="PTHR24363">
    <property type="entry name" value="SERINE/THREONINE PROTEIN KINASE"/>
    <property type="match status" value="1"/>
</dbReference>
<evidence type="ECO:0000256" key="9">
    <source>
        <dbReference type="PROSITE-ProRule" id="PRU10141"/>
    </source>
</evidence>
<dbReference type="NCBIfam" id="NF045510">
    <property type="entry name" value="4Cys_prefix_kin"/>
    <property type="match status" value="1"/>
</dbReference>
<comment type="catalytic activity">
    <reaction evidence="7">
        <text>L-threonyl-[protein] + ATP = O-phospho-L-threonyl-[protein] + ADP + H(+)</text>
        <dbReference type="Rhea" id="RHEA:46608"/>
        <dbReference type="Rhea" id="RHEA-COMP:11060"/>
        <dbReference type="Rhea" id="RHEA-COMP:11605"/>
        <dbReference type="ChEBI" id="CHEBI:15378"/>
        <dbReference type="ChEBI" id="CHEBI:30013"/>
        <dbReference type="ChEBI" id="CHEBI:30616"/>
        <dbReference type="ChEBI" id="CHEBI:61977"/>
        <dbReference type="ChEBI" id="CHEBI:456216"/>
        <dbReference type="EC" id="2.7.11.1"/>
    </reaction>
</comment>
<evidence type="ECO:0000256" key="5">
    <source>
        <dbReference type="ARBA" id="ARBA00022777"/>
    </source>
</evidence>
<dbReference type="Pfam" id="PF26309">
    <property type="entry name" value="DUF8082"/>
    <property type="match status" value="1"/>
</dbReference>
<dbReference type="InterPro" id="IPR058395">
    <property type="entry name" value="DUF8082"/>
</dbReference>
<evidence type="ECO:0000313" key="12">
    <source>
        <dbReference type="EMBL" id="AOY81419.1"/>
    </source>
</evidence>
<dbReference type="Pfam" id="PF00069">
    <property type="entry name" value="Pkinase"/>
    <property type="match status" value="1"/>
</dbReference>
<dbReference type="CDD" id="cd14014">
    <property type="entry name" value="STKc_PknB_like"/>
    <property type="match status" value="1"/>
</dbReference>
<keyword evidence="6 9" id="KW-0067">ATP-binding</keyword>
<evidence type="ECO:0000256" key="8">
    <source>
        <dbReference type="ARBA" id="ARBA00048679"/>
    </source>
</evidence>
<feature type="compositionally biased region" description="Polar residues" evidence="10">
    <location>
        <begin position="322"/>
        <end position="337"/>
    </location>
</feature>
<dbReference type="PROSITE" id="PS00108">
    <property type="entry name" value="PROTEIN_KINASE_ST"/>
    <property type="match status" value="1"/>
</dbReference>
<evidence type="ECO:0000259" key="11">
    <source>
        <dbReference type="PROSITE" id="PS50011"/>
    </source>
</evidence>
<dbReference type="GO" id="GO:0005524">
    <property type="term" value="F:ATP binding"/>
    <property type="evidence" value="ECO:0007669"/>
    <property type="project" value="UniProtKB-UniRule"/>
</dbReference>
<dbReference type="EMBL" id="CP017708">
    <property type="protein sequence ID" value="AOY81419.1"/>
    <property type="molecule type" value="Genomic_DNA"/>
</dbReference>
<dbReference type="Gene3D" id="3.30.200.20">
    <property type="entry name" value="Phosphorylase Kinase, domain 1"/>
    <property type="match status" value="1"/>
</dbReference>
<dbReference type="InterPro" id="IPR000719">
    <property type="entry name" value="Prot_kinase_dom"/>
</dbReference>
<evidence type="ECO:0000256" key="7">
    <source>
        <dbReference type="ARBA" id="ARBA00047899"/>
    </source>
</evidence>
<keyword evidence="3" id="KW-0808">Transferase</keyword>
<name>A0A1D9G1C2_MOOP1</name>
<feature type="domain" description="Protein kinase" evidence="11">
    <location>
        <begin position="34"/>
        <end position="291"/>
    </location>
</feature>
<dbReference type="Gene3D" id="1.10.510.10">
    <property type="entry name" value="Transferase(Phosphotransferase) domain 1"/>
    <property type="match status" value="1"/>
</dbReference>
<evidence type="ECO:0000256" key="3">
    <source>
        <dbReference type="ARBA" id="ARBA00022679"/>
    </source>
</evidence>
<dbReference type="SUPFAM" id="SSF56112">
    <property type="entry name" value="Protein kinase-like (PK-like)"/>
    <property type="match status" value="1"/>
</dbReference>
<keyword evidence="2" id="KW-0723">Serine/threonine-protein kinase</keyword>
<evidence type="ECO:0000256" key="4">
    <source>
        <dbReference type="ARBA" id="ARBA00022741"/>
    </source>
</evidence>
<gene>
    <name evidence="12" type="ORF">BJP36_17390</name>
</gene>
<dbReference type="InterPro" id="IPR008271">
    <property type="entry name" value="Ser/Thr_kinase_AS"/>
</dbReference>
<dbReference type="PROSITE" id="PS00107">
    <property type="entry name" value="PROTEIN_KINASE_ATP"/>
    <property type="match status" value="1"/>
</dbReference>
<comment type="catalytic activity">
    <reaction evidence="8">
        <text>L-seryl-[protein] + ATP = O-phospho-L-seryl-[protein] + ADP + H(+)</text>
        <dbReference type="Rhea" id="RHEA:17989"/>
        <dbReference type="Rhea" id="RHEA-COMP:9863"/>
        <dbReference type="Rhea" id="RHEA-COMP:11604"/>
        <dbReference type="ChEBI" id="CHEBI:15378"/>
        <dbReference type="ChEBI" id="CHEBI:29999"/>
        <dbReference type="ChEBI" id="CHEBI:30616"/>
        <dbReference type="ChEBI" id="CHEBI:83421"/>
        <dbReference type="ChEBI" id="CHEBI:456216"/>
        <dbReference type="EC" id="2.7.11.1"/>
    </reaction>
</comment>
<sequence>MSLCINPNCSNPRNPDSKLFCQSCNSELLLEGRYRVIRQLGNGGFGKTYEIVDSQGNPRVLKVLIKNSPKYIELFQREAEVLARLENSGIPKVEPDAYFTVYPRDRDEPVHCLVMEKIEGLNLKQYIQKRGAPIDQKIAIRWLIQLATILQAVHSHNFFHRDIKPSNIMLRTDGQLVLIDFGTAREITGTFVTKKATGMVTGVVSAGYTPLEQLNGQAVPQSDFFALGRTFVYLLTGQDPSKFYESYNDELSWRDSVPNILPQLADFLDYLMARLPNQRPQTAEEIYQQLVDINNALYPTKIPFHTKTSQASKETKSHKSRISNGSSPRRPASTTQPWVGPTPLPISSAPNRNSNLLDPNFVALCQQELAELIGPMATIVCQRTLVQYPNSSAQEFVKALSQQIPNQKYAQDFQRRLMSSGQL</sequence>
<dbReference type="PROSITE" id="PS50011">
    <property type="entry name" value="PROTEIN_KINASE_DOM"/>
    <property type="match status" value="1"/>
</dbReference>
<evidence type="ECO:0000313" key="13">
    <source>
        <dbReference type="Proteomes" id="UP000176944"/>
    </source>
</evidence>
<dbReference type="AlphaFoldDB" id="A0A1D9G1C2"/>
<dbReference type="Proteomes" id="UP000176944">
    <property type="component" value="Chromosome"/>
</dbReference>
<keyword evidence="5 12" id="KW-0418">Kinase</keyword>
<dbReference type="PANTHER" id="PTHR24363:SF0">
    <property type="entry name" value="SERINE_THREONINE KINASE LIKE DOMAIN CONTAINING 1"/>
    <property type="match status" value="1"/>
</dbReference>
<keyword evidence="4 9" id="KW-0547">Nucleotide-binding</keyword>
<reference evidence="13" key="1">
    <citation type="submission" date="2016-10" db="EMBL/GenBank/DDBJ databases">
        <title>Comparative genomics uncovers the prolific and rare metabolic potential of the cyanobacterial genus Moorea.</title>
        <authorList>
            <person name="Leao T."/>
            <person name="Castelao G."/>
            <person name="Korobeynikov A."/>
            <person name="Monroe E.A."/>
            <person name="Podell S."/>
            <person name="Glukhov E."/>
            <person name="Allen E."/>
            <person name="Gerwick W.H."/>
            <person name="Gerwick L."/>
        </authorList>
    </citation>
    <scope>NUCLEOTIDE SEQUENCE [LARGE SCALE GENOMIC DNA]</scope>
    <source>
        <strain evidence="13">JHB</strain>
    </source>
</reference>
<dbReference type="InterPro" id="IPR011009">
    <property type="entry name" value="Kinase-like_dom_sf"/>
</dbReference>
<evidence type="ECO:0000256" key="6">
    <source>
        <dbReference type="ARBA" id="ARBA00022840"/>
    </source>
</evidence>
<dbReference type="EC" id="2.7.11.1" evidence="1"/>
<proteinExistence type="predicted"/>